<feature type="domain" description="Disease resistance N-terminal" evidence="11">
    <location>
        <begin position="36"/>
        <end position="124"/>
    </location>
</feature>
<dbReference type="InterPro" id="IPR036388">
    <property type="entry name" value="WH-like_DNA-bd_sf"/>
</dbReference>
<protein>
    <submittedName>
        <fullName evidence="15">Uncharacterized protein</fullName>
    </submittedName>
</protein>
<dbReference type="PhylomeDB" id="A0A068UHT9"/>
<evidence type="ECO:0000259" key="12">
    <source>
        <dbReference type="Pfam" id="PF23559"/>
    </source>
</evidence>
<dbReference type="Gene3D" id="1.10.10.10">
    <property type="entry name" value="Winged helix-like DNA-binding domain superfamily/Winged helix DNA-binding domain"/>
    <property type="match status" value="1"/>
</dbReference>
<feature type="domain" description="R13L1/DRL21-like LRR repeat region" evidence="14">
    <location>
        <begin position="1080"/>
        <end position="1150"/>
    </location>
</feature>
<keyword evidence="16" id="KW-1185">Reference proteome</keyword>
<dbReference type="Gene3D" id="1.20.5.4130">
    <property type="match status" value="1"/>
</dbReference>
<evidence type="ECO:0000256" key="8">
    <source>
        <dbReference type="ARBA" id="ARBA00022821"/>
    </source>
</evidence>
<dbReference type="PANTHER" id="PTHR48048:SF76">
    <property type="entry name" value="UDP-GLYCOSYLTRANSFERASE 708D1-LIKE"/>
    <property type="match status" value="1"/>
</dbReference>
<dbReference type="Gramene" id="CDP08046">
    <property type="protein sequence ID" value="CDP08046"/>
    <property type="gene ID" value="GSCOC_T00026734001"/>
</dbReference>
<dbReference type="SUPFAM" id="SSF52058">
    <property type="entry name" value="L domain-like"/>
    <property type="match status" value="2"/>
</dbReference>
<dbReference type="SMART" id="SM00369">
    <property type="entry name" value="LRR_TYP"/>
    <property type="match status" value="2"/>
</dbReference>
<dbReference type="OrthoDB" id="5835829at2759"/>
<dbReference type="SUPFAM" id="SSF52540">
    <property type="entry name" value="P-loop containing nucleoside triphosphate hydrolases"/>
    <property type="match status" value="1"/>
</dbReference>
<dbReference type="SUPFAM" id="SSF52047">
    <property type="entry name" value="RNI-like"/>
    <property type="match status" value="1"/>
</dbReference>
<dbReference type="GO" id="GO:0006952">
    <property type="term" value="P:defense response"/>
    <property type="evidence" value="ECO:0007669"/>
    <property type="project" value="UniProtKB-KW"/>
</dbReference>
<dbReference type="InterPro" id="IPR027417">
    <property type="entry name" value="P-loop_NTPase"/>
</dbReference>
<dbReference type="PANTHER" id="PTHR48048">
    <property type="entry name" value="GLYCOSYLTRANSFERASE"/>
    <property type="match status" value="1"/>
</dbReference>
<dbReference type="Pfam" id="PF18052">
    <property type="entry name" value="Rx_N"/>
    <property type="match status" value="1"/>
</dbReference>
<keyword evidence="7" id="KW-0547">Nucleotide-binding</keyword>
<feature type="domain" description="Disease resistance R13L4/SHOC-2-like LRR" evidence="13">
    <location>
        <begin position="683"/>
        <end position="762"/>
    </location>
</feature>
<dbReference type="InterPro" id="IPR050481">
    <property type="entry name" value="UDP-glycosyltransf_plant"/>
</dbReference>
<proteinExistence type="inferred from homology"/>
<dbReference type="Gene3D" id="1.10.8.430">
    <property type="entry name" value="Helical domain of apoptotic protease-activating factors"/>
    <property type="match status" value="1"/>
</dbReference>
<keyword evidence="9" id="KW-0067">ATP-binding</keyword>
<dbReference type="Gene3D" id="3.40.50.2000">
    <property type="entry name" value="Glycogen Phosphorylase B"/>
    <property type="match status" value="2"/>
</dbReference>
<dbReference type="InterPro" id="IPR055414">
    <property type="entry name" value="LRR_R13L4/SHOC2-like"/>
</dbReference>
<keyword evidence="8" id="KW-0611">Plant defense</keyword>
<feature type="domain" description="R13L1/DRL21-like LRR repeat region" evidence="14">
    <location>
        <begin position="545"/>
        <end position="640"/>
    </location>
</feature>
<evidence type="ECO:0000256" key="9">
    <source>
        <dbReference type="ARBA" id="ARBA00022840"/>
    </source>
</evidence>
<evidence type="ECO:0000256" key="5">
    <source>
        <dbReference type="ARBA" id="ARBA00022679"/>
    </source>
</evidence>
<dbReference type="Pfam" id="PF23598">
    <property type="entry name" value="LRR_14"/>
    <property type="match status" value="1"/>
</dbReference>
<evidence type="ECO:0000256" key="6">
    <source>
        <dbReference type="ARBA" id="ARBA00022737"/>
    </source>
</evidence>
<evidence type="ECO:0000313" key="15">
    <source>
        <dbReference type="EMBL" id="CDP08046.1"/>
    </source>
</evidence>
<dbReference type="InterPro" id="IPR002213">
    <property type="entry name" value="UDP_glucos_trans"/>
</dbReference>
<evidence type="ECO:0000256" key="1">
    <source>
        <dbReference type="ARBA" id="ARBA00008894"/>
    </source>
</evidence>
<comment type="similarity">
    <text evidence="2">Belongs to the UDP-glycosyltransferase family.</text>
</comment>
<feature type="region of interest" description="Disordered" evidence="10">
    <location>
        <begin position="1199"/>
        <end position="1221"/>
    </location>
</feature>
<keyword evidence="4" id="KW-0328">Glycosyltransferase</keyword>
<dbReference type="InterPro" id="IPR041118">
    <property type="entry name" value="Rx_N"/>
</dbReference>
<evidence type="ECO:0000259" key="14">
    <source>
        <dbReference type="Pfam" id="PF25019"/>
    </source>
</evidence>
<evidence type="ECO:0000256" key="2">
    <source>
        <dbReference type="ARBA" id="ARBA00009995"/>
    </source>
</evidence>
<dbReference type="InterPro" id="IPR003591">
    <property type="entry name" value="Leu-rich_rpt_typical-subtyp"/>
</dbReference>
<dbReference type="Pfam" id="PF25019">
    <property type="entry name" value="LRR_R13L1-DRL21"/>
    <property type="match status" value="2"/>
</dbReference>
<gene>
    <name evidence="15" type="ORF">GSCOC_T00026734001</name>
</gene>
<organism evidence="15 16">
    <name type="scientific">Coffea canephora</name>
    <name type="common">Robusta coffee</name>
    <dbReference type="NCBI Taxonomy" id="49390"/>
    <lineage>
        <taxon>Eukaryota</taxon>
        <taxon>Viridiplantae</taxon>
        <taxon>Streptophyta</taxon>
        <taxon>Embryophyta</taxon>
        <taxon>Tracheophyta</taxon>
        <taxon>Spermatophyta</taxon>
        <taxon>Magnoliopsida</taxon>
        <taxon>eudicotyledons</taxon>
        <taxon>Gunneridae</taxon>
        <taxon>Pentapetalae</taxon>
        <taxon>asterids</taxon>
        <taxon>lamiids</taxon>
        <taxon>Gentianales</taxon>
        <taxon>Rubiaceae</taxon>
        <taxon>Ixoroideae</taxon>
        <taxon>Gardenieae complex</taxon>
        <taxon>Bertiereae - Coffeeae clade</taxon>
        <taxon>Coffeeae</taxon>
        <taxon>Coffea</taxon>
    </lineage>
</organism>
<evidence type="ECO:0000259" key="13">
    <source>
        <dbReference type="Pfam" id="PF23598"/>
    </source>
</evidence>
<dbReference type="InterPro" id="IPR056789">
    <property type="entry name" value="LRR_R13L1-DRL21"/>
</dbReference>
<evidence type="ECO:0000256" key="10">
    <source>
        <dbReference type="SAM" id="MobiDB-lite"/>
    </source>
</evidence>
<dbReference type="SUPFAM" id="SSF53756">
    <property type="entry name" value="UDP-Glycosyltransferase/glycogen phosphorylase"/>
    <property type="match status" value="1"/>
</dbReference>
<name>A0A068UHT9_COFCA</name>
<dbReference type="PROSITE" id="PS00375">
    <property type="entry name" value="UDPGT"/>
    <property type="match status" value="1"/>
</dbReference>
<keyword evidence="3" id="KW-0433">Leucine-rich repeat</keyword>
<dbReference type="FunFam" id="3.40.50.2000:FF:000056">
    <property type="entry name" value="Glycosyltransferase"/>
    <property type="match status" value="1"/>
</dbReference>
<dbReference type="Pfam" id="PF23559">
    <property type="entry name" value="WHD_DRP"/>
    <property type="match status" value="1"/>
</dbReference>
<dbReference type="PROSITE" id="PS51450">
    <property type="entry name" value="LRR"/>
    <property type="match status" value="2"/>
</dbReference>
<dbReference type="Proteomes" id="UP000295252">
    <property type="component" value="Chromosome V"/>
</dbReference>
<dbReference type="GO" id="GO:0005524">
    <property type="term" value="F:ATP binding"/>
    <property type="evidence" value="ECO:0007669"/>
    <property type="project" value="UniProtKB-KW"/>
</dbReference>
<dbReference type="CDD" id="cd03784">
    <property type="entry name" value="GT1_Gtf-like"/>
    <property type="match status" value="1"/>
</dbReference>
<feature type="compositionally biased region" description="Basic residues" evidence="10">
    <location>
        <begin position="1209"/>
        <end position="1221"/>
    </location>
</feature>
<reference evidence="16" key="1">
    <citation type="journal article" date="2014" name="Science">
        <title>The coffee genome provides insight into the convergent evolution of caffeine biosynthesis.</title>
        <authorList>
            <person name="Denoeud F."/>
            <person name="Carretero-Paulet L."/>
            <person name="Dereeper A."/>
            <person name="Droc G."/>
            <person name="Guyot R."/>
            <person name="Pietrella M."/>
            <person name="Zheng C."/>
            <person name="Alberti A."/>
            <person name="Anthony F."/>
            <person name="Aprea G."/>
            <person name="Aury J.M."/>
            <person name="Bento P."/>
            <person name="Bernard M."/>
            <person name="Bocs S."/>
            <person name="Campa C."/>
            <person name="Cenci A."/>
            <person name="Combes M.C."/>
            <person name="Crouzillat D."/>
            <person name="Da Silva C."/>
            <person name="Daddiego L."/>
            <person name="De Bellis F."/>
            <person name="Dussert S."/>
            <person name="Garsmeur O."/>
            <person name="Gayraud T."/>
            <person name="Guignon V."/>
            <person name="Jahn K."/>
            <person name="Jamilloux V."/>
            <person name="Joet T."/>
            <person name="Labadie K."/>
            <person name="Lan T."/>
            <person name="Leclercq J."/>
            <person name="Lepelley M."/>
            <person name="Leroy T."/>
            <person name="Li L.T."/>
            <person name="Librado P."/>
            <person name="Lopez L."/>
            <person name="Munoz A."/>
            <person name="Noel B."/>
            <person name="Pallavicini A."/>
            <person name="Perrotta G."/>
            <person name="Poncet V."/>
            <person name="Pot D."/>
            <person name="Priyono X."/>
            <person name="Rigoreau M."/>
            <person name="Rouard M."/>
            <person name="Rozas J."/>
            <person name="Tranchant-Dubreuil C."/>
            <person name="VanBuren R."/>
            <person name="Zhang Q."/>
            <person name="Andrade A.C."/>
            <person name="Argout X."/>
            <person name="Bertrand B."/>
            <person name="de Kochko A."/>
            <person name="Graziosi G."/>
            <person name="Henry R.J."/>
            <person name="Jayarama X."/>
            <person name="Ming R."/>
            <person name="Nagai C."/>
            <person name="Rounsley S."/>
            <person name="Sankoff D."/>
            <person name="Giuliano G."/>
            <person name="Albert V.A."/>
            <person name="Wincker P."/>
            <person name="Lashermes P."/>
        </authorList>
    </citation>
    <scope>NUCLEOTIDE SEQUENCE [LARGE SCALE GENOMIC DNA]</scope>
    <source>
        <strain evidence="16">cv. DH200-94</strain>
    </source>
</reference>
<sequence length="1735" mass="197187">MAENLLMSASVEVLLQKIFSVTTENINLVFGGPQEISCLMENWFSRSSEETNVVQAIRQELEELKGSLSNIQAVSQDNLRLQDKAVIVTLWLQKLSDLAVDADNALAEFGYQILQHEVEMLNQEKPKVSLFSCHSDKKAFRQEMMPKARGISNKLEMINKEVKDFLASEKYGVTTASSPQVDVVREVGFLIADLKITENEEKTSIENFWSIIKEKAGVSDEIPIGLEDIGRHIAEKCQGLSLAANLLGGLLQNKRRDFWLSILESGVLDKEDVIPAILKLCFENLPSPFLKRCFAFCSMFPRNSVIERDQLVQLWMAEGFIDPGLGISVMEEIGNQYFDTLLQNSLLEIASKDNFNKVTHCKLHNLVYDFAYSLSSFESITFGERDQDDIRQIQHLALETFTEETMKIAKEKARYLRTLFLKNNLPDNNLLNVNFLYVLNLCDADIAELPASIGKLRHLEYLDLSRTKIKSIPDSACNLYKLKTLRIIGCNSLKKLPKDFKDLLCLRHLHFYYDEFFSMPYEFGRLSHLQTLPIYNVGEECGPPIGELKHLKDLKGKLEIRNLDLVKDKKEAQQANLFGKPNLQELELRWINFEREGPNNDENVLEGLEPYHNLKSLRIEYFKGDRFPSWVMKMSVKEGSLRLNNLVESITFGERDQDDIRQIQHLALETFTEETMKIAKEKARYLRTLFLKNNLPDNNLLNVNFLYVLNLCDADIAELPASIGKLRHLEYLDLSRTKIKSIPDSACNLYKLKTLKIIGCNSLEELPKDFKNLLCLRHLHFYYNEYFSMPYEFGRLSHLQTLPIYNVGKECGPPIGELKHLKDLKGKLEIRNLDLMSVKGGSLQLNNLVEVKLERCTRCNEIPTLGSLPLLQNLVIVELSEVSCFGSSFYSGNRSNTSTSETQATESFFPALKSLIINNMPSLLDWKGPEEISASYEAKTFNSLERLFLRWDPKLMTAPSHFPALKVLRVEFIKSGSPLDRICNAKLIPLPPIPSEVLESCKFLQSLWVTDCENLIEFSPNFPEMPNAMPKGLGALSKLADLGMGPFSNSMEFETFQTCFTGLQQLSSLVSLFLVGQHHWNSLPEELQHVTALKEMTLYDFGIEVLPDWIGNLSSIQKLEIFNCRKLESFPSREIMEGLKNLEKLEVEDCNLLARKWMLQNEPDSEWFKVSHIKKVILDLEEVSDPIIWNMIHRMMEKRMQKRNNEEKKKKKKKTKKMKKKTNSIITKYFHKKRYYITLFKDGSSRWKNCTPKQSRLETTSSVHQTMSMSRIRDSQKRAVAHVALFPSAGIGHLVPFLRLAAMHASRNCQCRVTLIAVQPPVSAAESNELSAFFASHPQINRLDFHLPIPSSPSEFADAEKPDPFFARFLDISSSVHLLHPLLASLSTPPLSAIFADFAVAADINRLADELSMPLYIVSTTSARFFSLMACLPDLILESKSSEDSSIQLPGLASVPISSLPPPFFTPDHIFTAHIRLNAQFLSKAKGILLHSFDWFESETIAAVNTGRVLAHLLPFLPIGPYEPCKVVMKAGSYLQWLDGQPSDSVVYVSFGSRTALSKEQIRELRNGLERSGCRFLWAIKTTKVDKDEREDLQDLLGSSFLERTKKKGLVCKGWVEQEQVLAHPVIGGFVSHCGWNSVTEAAQFGVPILAWPLNGDQKLNAEVTEKAGLGVWMRYWGWLGENLVKGQEIGDQIVQLMQDKTLRVMAKKVKEEARKAYEVGGSSKKVLLEIIENL</sequence>
<dbReference type="FunFam" id="1.10.10.10:FF:000322">
    <property type="entry name" value="Probable disease resistance protein At1g63360"/>
    <property type="match status" value="1"/>
</dbReference>
<evidence type="ECO:0000256" key="7">
    <source>
        <dbReference type="ARBA" id="ARBA00022741"/>
    </source>
</evidence>
<keyword evidence="6" id="KW-0677">Repeat</keyword>
<dbReference type="InterPro" id="IPR042197">
    <property type="entry name" value="Apaf_helical"/>
</dbReference>
<dbReference type="GO" id="GO:0035251">
    <property type="term" value="F:UDP-glucosyltransferase activity"/>
    <property type="evidence" value="ECO:0007669"/>
    <property type="project" value="InterPro"/>
</dbReference>
<dbReference type="InParanoid" id="A0A068UHT9"/>
<evidence type="ECO:0000313" key="16">
    <source>
        <dbReference type="Proteomes" id="UP000295252"/>
    </source>
</evidence>
<feature type="domain" description="Disease resistance protein winged helix" evidence="12">
    <location>
        <begin position="299"/>
        <end position="371"/>
    </location>
</feature>
<dbReference type="EMBL" id="HG739114">
    <property type="protein sequence ID" value="CDP08046.1"/>
    <property type="molecule type" value="Genomic_DNA"/>
</dbReference>
<feature type="compositionally biased region" description="Basic and acidic residues" evidence="10">
    <location>
        <begin position="1199"/>
        <end position="1208"/>
    </location>
</feature>
<dbReference type="InterPro" id="IPR001611">
    <property type="entry name" value="Leu-rich_rpt"/>
</dbReference>
<accession>A0A068UHT9</accession>
<dbReference type="InterPro" id="IPR058922">
    <property type="entry name" value="WHD_DRP"/>
</dbReference>
<dbReference type="GO" id="GO:0051707">
    <property type="term" value="P:response to other organism"/>
    <property type="evidence" value="ECO:0007669"/>
    <property type="project" value="UniProtKB-ARBA"/>
</dbReference>
<evidence type="ECO:0000256" key="4">
    <source>
        <dbReference type="ARBA" id="ARBA00022676"/>
    </source>
</evidence>
<comment type="similarity">
    <text evidence="1">Belongs to the disease resistance NB-LRR family.</text>
</comment>
<keyword evidence="5" id="KW-0808">Transferase</keyword>
<dbReference type="InterPro" id="IPR032675">
    <property type="entry name" value="LRR_dom_sf"/>
</dbReference>
<dbReference type="Pfam" id="PF00201">
    <property type="entry name" value="UDPGT"/>
    <property type="match status" value="1"/>
</dbReference>
<evidence type="ECO:0000259" key="11">
    <source>
        <dbReference type="Pfam" id="PF18052"/>
    </source>
</evidence>
<dbReference type="InterPro" id="IPR035595">
    <property type="entry name" value="UDP_glycos_trans_CS"/>
</dbReference>
<evidence type="ECO:0000256" key="3">
    <source>
        <dbReference type="ARBA" id="ARBA00022614"/>
    </source>
</evidence>
<dbReference type="Gene3D" id="3.80.10.10">
    <property type="entry name" value="Ribonuclease Inhibitor"/>
    <property type="match status" value="3"/>
</dbReference>